<feature type="chain" id="PRO_5039367571" evidence="1">
    <location>
        <begin position="24"/>
        <end position="115"/>
    </location>
</feature>
<dbReference type="OrthoDB" id="2321495at2"/>
<comment type="caution">
    <text evidence="2">The sequence shown here is derived from an EMBL/GenBank/DDBJ whole genome shotgun (WGS) entry which is preliminary data.</text>
</comment>
<proteinExistence type="predicted"/>
<sequence length="115" mass="13276">MNQKKIATLLVAVVSLGTGMAFHQTTAHALASYWHHNHWVTTKKTVTVQKIKIADPIASSRAVRSYKLHRGAHYKLGHYDTNYSWVLNSGRFNSNSHYTYIVRRGWNNASWFKFK</sequence>
<protein>
    <submittedName>
        <fullName evidence="2">Uncharacterized protein</fullName>
    </submittedName>
</protein>
<feature type="signal peptide" evidence="1">
    <location>
        <begin position="1"/>
        <end position="23"/>
    </location>
</feature>
<evidence type="ECO:0000256" key="1">
    <source>
        <dbReference type="SAM" id="SignalP"/>
    </source>
</evidence>
<organism evidence="2 3">
    <name type="scientific">Secundilactobacillus silagei JCM 19001</name>
    <dbReference type="NCBI Taxonomy" id="1302250"/>
    <lineage>
        <taxon>Bacteria</taxon>
        <taxon>Bacillati</taxon>
        <taxon>Bacillota</taxon>
        <taxon>Bacilli</taxon>
        <taxon>Lactobacillales</taxon>
        <taxon>Lactobacillaceae</taxon>
        <taxon>Secundilactobacillus</taxon>
    </lineage>
</organism>
<dbReference type="Proteomes" id="UP000198402">
    <property type="component" value="Unassembled WGS sequence"/>
</dbReference>
<dbReference type="EMBL" id="BCMG01000002">
    <property type="protein sequence ID" value="GAX00400.1"/>
    <property type="molecule type" value="Genomic_DNA"/>
</dbReference>
<gene>
    <name evidence="2" type="ORF">IWT126_00415</name>
</gene>
<dbReference type="AlphaFoldDB" id="A0A1Z5IF77"/>
<dbReference type="RefSeq" id="WP_089136165.1">
    <property type="nucleotide sequence ID" value="NZ_BCMG01000002.1"/>
</dbReference>
<evidence type="ECO:0000313" key="3">
    <source>
        <dbReference type="Proteomes" id="UP000198402"/>
    </source>
</evidence>
<evidence type="ECO:0000313" key="2">
    <source>
        <dbReference type="EMBL" id="GAX00400.1"/>
    </source>
</evidence>
<name>A0A1Z5IF77_9LACO</name>
<accession>A0A1Z5IF77</accession>
<reference evidence="2 3" key="1">
    <citation type="submission" date="2015-11" db="EMBL/GenBank/DDBJ databases">
        <title>Draft genome sequences of new species of the genus Lactobacillus isolated from orchardgrass silage.</title>
        <authorList>
            <person name="Tohno M."/>
            <person name="Tanizawa Y."/>
            <person name="Arita M."/>
        </authorList>
    </citation>
    <scope>NUCLEOTIDE SEQUENCE [LARGE SCALE GENOMIC DNA]</scope>
    <source>
        <strain evidence="2 3">IWT126</strain>
    </source>
</reference>
<keyword evidence="3" id="KW-1185">Reference proteome</keyword>
<keyword evidence="1" id="KW-0732">Signal</keyword>